<evidence type="ECO:0000313" key="2">
    <source>
        <dbReference type="EMBL" id="KFX45247.1"/>
    </source>
</evidence>
<dbReference type="Pfam" id="PF02538">
    <property type="entry name" value="Hydantoinase_B"/>
    <property type="match status" value="1"/>
</dbReference>
<evidence type="ECO:0000259" key="1">
    <source>
        <dbReference type="Pfam" id="PF02538"/>
    </source>
</evidence>
<dbReference type="InterPro" id="IPR003692">
    <property type="entry name" value="Hydantoinase_B"/>
</dbReference>
<feature type="domain" description="Hydantoinase B/oxoprolinase" evidence="1">
    <location>
        <begin position="2"/>
        <end position="80"/>
    </location>
</feature>
<dbReference type="EMBL" id="JPOX01000024">
    <property type="protein sequence ID" value="KFX45247.1"/>
    <property type="molecule type" value="Genomic_DNA"/>
</dbReference>
<organism evidence="2">
    <name type="scientific">Talaromyces marneffei PM1</name>
    <dbReference type="NCBI Taxonomy" id="1077442"/>
    <lineage>
        <taxon>Eukaryota</taxon>
        <taxon>Fungi</taxon>
        <taxon>Dikarya</taxon>
        <taxon>Ascomycota</taxon>
        <taxon>Pezizomycotina</taxon>
        <taxon>Eurotiomycetes</taxon>
        <taxon>Eurotiomycetidae</taxon>
        <taxon>Eurotiales</taxon>
        <taxon>Trichocomaceae</taxon>
        <taxon>Talaromyces</taxon>
        <taxon>Talaromyces sect. Talaromyces</taxon>
    </lineage>
</organism>
<name>A0A093UY83_TALMA</name>
<protein>
    <submittedName>
        <fullName evidence="2">5-oxoprolinase</fullName>
    </submittedName>
</protein>
<comment type="caution">
    <text evidence="2">The sequence shown here is derived from an EMBL/GenBank/DDBJ whole genome shotgun (WGS) entry which is preliminary data.</text>
</comment>
<sequence length="102" mass="10886">MTREIEARIPMKFSILSEHRVYSLYGLEGGEPGSVGVNYIFKKNAEAQVEKINIGAKAVTSLNARDYIQINSPGGGGWGKAIASGDDSAVDGVRPVPISKVH</sequence>
<proteinExistence type="predicted"/>
<gene>
    <name evidence="2" type="ORF">GQ26_0240990</name>
</gene>
<dbReference type="eggNOG" id="KOG1939">
    <property type="taxonomic scope" value="Eukaryota"/>
</dbReference>
<reference evidence="2" key="1">
    <citation type="journal article" date="2014" name="PLoS Genet.">
        <title>Signature Gene Expression Reveals Novel Clues to the Molecular Mechanisms of Dimorphic Transition in Penicillium marneffei.</title>
        <authorList>
            <person name="Yang E."/>
            <person name="Wang G."/>
            <person name="Cai J."/>
            <person name="Woo P.C."/>
            <person name="Lau S.K."/>
            <person name="Yuen K.-Y."/>
            <person name="Chow W.-N."/>
            <person name="Lin X."/>
        </authorList>
    </citation>
    <scope>NUCLEOTIDE SEQUENCE [LARGE SCALE GENOMIC DNA]</scope>
    <source>
        <strain evidence="2">PM1</strain>
    </source>
</reference>
<dbReference type="HOGENOM" id="CLU_2278401_0_0_1"/>
<dbReference type="AlphaFoldDB" id="A0A093UY83"/>
<dbReference type="GO" id="GO:0003824">
    <property type="term" value="F:catalytic activity"/>
    <property type="evidence" value="ECO:0007669"/>
    <property type="project" value="InterPro"/>
</dbReference>
<accession>A0A093UY83</accession>